<name>A0A836IL30_9TRYP</name>
<gene>
    <name evidence="3" type="ORF">JKF63_03961</name>
</gene>
<dbReference type="KEGG" id="phet:94290034"/>
<feature type="domain" description="Fungal lipase-type" evidence="2">
    <location>
        <begin position="113"/>
        <end position="271"/>
    </location>
</feature>
<dbReference type="InterPro" id="IPR051218">
    <property type="entry name" value="Sec_MonoDiacylglyc_Lipase"/>
</dbReference>
<dbReference type="EMBL" id="JAFJZO010000031">
    <property type="protein sequence ID" value="KAG5497695.1"/>
    <property type="molecule type" value="Genomic_DNA"/>
</dbReference>
<dbReference type="SUPFAM" id="SSF53474">
    <property type="entry name" value="alpha/beta-Hydrolases"/>
    <property type="match status" value="1"/>
</dbReference>
<dbReference type="Proteomes" id="UP000674318">
    <property type="component" value="Unassembled WGS sequence"/>
</dbReference>
<dbReference type="PANTHER" id="PTHR45856">
    <property type="entry name" value="ALPHA/BETA-HYDROLASES SUPERFAMILY PROTEIN"/>
    <property type="match status" value="1"/>
</dbReference>
<dbReference type="RefSeq" id="XP_067755163.1">
    <property type="nucleotide sequence ID" value="XM_067899957.1"/>
</dbReference>
<dbReference type="Pfam" id="PF01764">
    <property type="entry name" value="Lipase_3"/>
    <property type="match status" value="1"/>
</dbReference>
<keyword evidence="1" id="KW-1133">Transmembrane helix</keyword>
<proteinExistence type="predicted"/>
<dbReference type="Gene3D" id="3.40.50.1820">
    <property type="entry name" value="alpha/beta hydrolase"/>
    <property type="match status" value="1"/>
</dbReference>
<keyword evidence="4" id="KW-1185">Reference proteome</keyword>
<evidence type="ECO:0000313" key="4">
    <source>
        <dbReference type="Proteomes" id="UP000674318"/>
    </source>
</evidence>
<dbReference type="AlphaFoldDB" id="A0A836IL30"/>
<dbReference type="GO" id="GO:0006629">
    <property type="term" value="P:lipid metabolic process"/>
    <property type="evidence" value="ECO:0007669"/>
    <property type="project" value="InterPro"/>
</dbReference>
<dbReference type="InterPro" id="IPR002921">
    <property type="entry name" value="Fungal_lipase-type"/>
</dbReference>
<dbReference type="OrthoDB" id="345705at2759"/>
<accession>A0A836IL30</accession>
<evidence type="ECO:0000256" key="1">
    <source>
        <dbReference type="SAM" id="Phobius"/>
    </source>
</evidence>
<dbReference type="PANTHER" id="PTHR45856:SF25">
    <property type="entry name" value="FUNGAL LIPASE-LIKE DOMAIN-CONTAINING PROTEIN"/>
    <property type="match status" value="1"/>
</dbReference>
<evidence type="ECO:0000313" key="3">
    <source>
        <dbReference type="EMBL" id="KAG5497695.1"/>
    </source>
</evidence>
<feature type="transmembrane region" description="Helical" evidence="1">
    <location>
        <begin position="9"/>
        <end position="31"/>
    </location>
</feature>
<feature type="transmembrane region" description="Helical" evidence="1">
    <location>
        <begin position="173"/>
        <end position="195"/>
    </location>
</feature>
<dbReference type="CDD" id="cd00519">
    <property type="entry name" value="Lipase_3"/>
    <property type="match status" value="1"/>
</dbReference>
<reference evidence="3 4" key="1">
    <citation type="submission" date="2021-02" db="EMBL/GenBank/DDBJ databases">
        <title>Porcisia hertigi Genome sequencing and assembly.</title>
        <authorList>
            <person name="Almutairi H."/>
            <person name="Gatherer D."/>
        </authorList>
    </citation>
    <scope>NUCLEOTIDE SEQUENCE [LARGE SCALE GENOMIC DNA]</scope>
    <source>
        <strain evidence="3 4">C119</strain>
    </source>
</reference>
<protein>
    <recommendedName>
        <fullName evidence="2">Fungal lipase-type domain-containing protein</fullName>
    </recommendedName>
</protein>
<dbReference type="GeneID" id="94290034"/>
<keyword evidence="1" id="KW-0472">Membrane</keyword>
<evidence type="ECO:0000259" key="2">
    <source>
        <dbReference type="Pfam" id="PF01764"/>
    </source>
</evidence>
<organism evidence="3 4">
    <name type="scientific">Porcisia hertigi</name>
    <dbReference type="NCBI Taxonomy" id="2761500"/>
    <lineage>
        <taxon>Eukaryota</taxon>
        <taxon>Discoba</taxon>
        <taxon>Euglenozoa</taxon>
        <taxon>Kinetoplastea</taxon>
        <taxon>Metakinetoplastina</taxon>
        <taxon>Trypanosomatida</taxon>
        <taxon>Trypanosomatidae</taxon>
        <taxon>Leishmaniinae</taxon>
        <taxon>Porcisia</taxon>
    </lineage>
</organism>
<comment type="caution">
    <text evidence="3">The sequence shown here is derived from an EMBL/GenBank/DDBJ whole genome shotgun (WGS) entry which is preliminary data.</text>
</comment>
<dbReference type="InterPro" id="IPR029058">
    <property type="entry name" value="AB_hydrolase_fold"/>
</dbReference>
<keyword evidence="1" id="KW-0812">Transmembrane</keyword>
<sequence>MTLLSGRTLVCVTTFFALPLFFLFMLVILLAPEVQSASNHTAALSAEYDVEEALRALYFSKSTYCPVGSIMNWTCGSACRNASPAFSVYNVYENVSTGNLGFSGLDHKMGRIVLAFRGSANKYNWLEDFDFWFTPYAPATCGEKCRVHRGFYAAYNSIRPQILLDMQAMLLSYPFYTVLVTGHSLGAAMALLAAVEIRSRNFSHTGLMQNSVQLGGAASDDSHLVSLDLYTFGEPRVGNREFANWSASVLENGRQFRVTHARDPVPHVPPMCWGFTHVPQEIWYPDDNDTVVYCQDTPTTEDPHCSNSFNETVPADHDFYLGLCTRCECTPAEMEEISKYELPNPINDMIACDHGRRTVGSVER</sequence>